<evidence type="ECO:0000313" key="2">
    <source>
        <dbReference type="Proteomes" id="UP000058636"/>
    </source>
</evidence>
<dbReference type="Proteomes" id="UP000058636">
    <property type="component" value="Unassembled WGS sequence"/>
</dbReference>
<dbReference type="InterPro" id="IPR018708">
    <property type="entry name" value="DUF2225"/>
</dbReference>
<dbReference type="RefSeq" id="WP_011943013.1">
    <property type="nucleotide sequence ID" value="NZ_DAITJQ010000003.1"/>
</dbReference>
<sequence>MSKFWEKEFTCPFCGTKFKKKMVFFDSIKIKARDIDLKPVFEDVNPMFYEVVTCPNCYFSAFDKDFETITIKGEETERKLKKLLEEAKKKVELKNVENHVEAIKRYALSGMVYSVLNQRKKVAISYLKIAWLFRELGKSEEEKRYLERALKEFESHYKYDYYQESDEPMILFYLGVLNQILGNRKEAARWYELLLRKYDGKSLYAKVGRERWQELRRS</sequence>
<comment type="caution">
    <text evidence="1">The sequence shown here is derived from an EMBL/GenBank/DDBJ whole genome shotgun (WGS) entry which is preliminary data.</text>
</comment>
<dbReference type="PATRIC" id="fig|93930.3.peg.1699"/>
<dbReference type="AlphaFoldDB" id="A0A101EQK7"/>
<dbReference type="InterPro" id="IPR011990">
    <property type="entry name" value="TPR-like_helical_dom_sf"/>
</dbReference>
<evidence type="ECO:0008006" key="3">
    <source>
        <dbReference type="Google" id="ProtNLM"/>
    </source>
</evidence>
<organism evidence="1 2">
    <name type="scientific">Thermotoga petrophila</name>
    <dbReference type="NCBI Taxonomy" id="93929"/>
    <lineage>
        <taxon>Bacteria</taxon>
        <taxon>Thermotogati</taxon>
        <taxon>Thermotogota</taxon>
        <taxon>Thermotogae</taxon>
        <taxon>Thermotogales</taxon>
        <taxon>Thermotogaceae</taxon>
        <taxon>Thermotoga</taxon>
    </lineage>
</organism>
<proteinExistence type="predicted"/>
<dbReference type="SUPFAM" id="SSF48452">
    <property type="entry name" value="TPR-like"/>
    <property type="match status" value="1"/>
</dbReference>
<reference evidence="1 2" key="1">
    <citation type="journal article" date="2015" name="MBio">
        <title>Genome-Resolved Metagenomic Analysis Reveals Roles for Candidate Phyla and Other Microbial Community Members in Biogeochemical Transformations in Oil Reservoirs.</title>
        <authorList>
            <person name="Hu P."/>
            <person name="Tom L."/>
            <person name="Singh A."/>
            <person name="Thomas B.C."/>
            <person name="Baker B.J."/>
            <person name="Piceno Y.M."/>
            <person name="Andersen G.L."/>
            <person name="Banfield J.F."/>
        </authorList>
    </citation>
    <scope>NUCLEOTIDE SEQUENCE [LARGE SCALE GENOMIC DNA]</scope>
    <source>
        <strain evidence="1">46_26</strain>
    </source>
</reference>
<gene>
    <name evidence="1" type="ORF">XD57_0845</name>
</gene>
<dbReference type="OMA" id="WVKREIP"/>
<accession>A0A101EQK7</accession>
<protein>
    <recommendedName>
        <fullName evidence="3">DUF2225 domain-containing protein</fullName>
    </recommendedName>
</protein>
<evidence type="ECO:0000313" key="1">
    <source>
        <dbReference type="EMBL" id="KUK23062.1"/>
    </source>
</evidence>
<name>A0A101EQK7_9THEM</name>
<dbReference type="Pfam" id="PF09986">
    <property type="entry name" value="DUF2225"/>
    <property type="match status" value="1"/>
</dbReference>
<dbReference type="EMBL" id="LGFG01000057">
    <property type="protein sequence ID" value="KUK23062.1"/>
    <property type="molecule type" value="Genomic_DNA"/>
</dbReference>
<dbReference type="Gene3D" id="1.25.40.10">
    <property type="entry name" value="Tetratricopeptide repeat domain"/>
    <property type="match status" value="1"/>
</dbReference>